<feature type="compositionally biased region" description="Basic and acidic residues" evidence="1">
    <location>
        <begin position="226"/>
        <end position="254"/>
    </location>
</feature>
<proteinExistence type="predicted"/>
<sequence length="458" mass="46881">MMLKCHRFEGYELAEKYSWMQDGSGAAEAVRVSAAINDLHTLMAESDPQLRSALARIGVEWHGDTAQLLSSAIAESAAWSVQTTQTAQDVVGQLAADGEVFAATRQAIDQPADVGGYGLGDRVVDVLGGPFGAVSDHRKRAEEEAAKDEAANRALYAYEAHSHQTLAAIRTPEAPPTIVVGSSAAQRPTISERIEIGDLQQPGGHGGGGGTGGGGGGHGGGGGGGTDHDNGGHGGDDNDSDDGREPDLPPRPEPPEDELSDPVLPLPPDEPPDCPDTPESPSDLEMPDYQIPWSETPYQPRPPLEEPRPPLEQPDTQVPDRPSPEVDTAGYGPPGGGGMSRPDLPVAGAPGFTAGQGTGTPGSAGLFGTQVPIGGLGSSAPAAGGVPASQPPALNSPRATMGTAGLAGGAAPRGQAAEEVEDLEHTDQYAKPDDGFFGLDDLPAVAPPVLGERQGPWQ</sequence>
<dbReference type="EMBL" id="CP014859">
    <property type="protein sequence ID" value="AOS66174.1"/>
    <property type="molecule type" value="Genomic_DNA"/>
</dbReference>
<organism evidence="2 3">
    <name type="scientific">Actinoalloteichus hymeniacidonis</name>
    <dbReference type="NCBI Taxonomy" id="340345"/>
    <lineage>
        <taxon>Bacteria</taxon>
        <taxon>Bacillati</taxon>
        <taxon>Actinomycetota</taxon>
        <taxon>Actinomycetes</taxon>
        <taxon>Pseudonocardiales</taxon>
        <taxon>Pseudonocardiaceae</taxon>
        <taxon>Actinoalloteichus</taxon>
    </lineage>
</organism>
<dbReference type="KEGG" id="ahm:TL08_27030"/>
<evidence type="ECO:0000313" key="3">
    <source>
        <dbReference type="Proteomes" id="UP000095210"/>
    </source>
</evidence>
<gene>
    <name evidence="2" type="ORF">TL08_27030</name>
</gene>
<accession>A0AAC9HVL5</accession>
<evidence type="ECO:0000256" key="1">
    <source>
        <dbReference type="SAM" id="MobiDB-lite"/>
    </source>
</evidence>
<feature type="region of interest" description="Disordered" evidence="1">
    <location>
        <begin position="198"/>
        <end position="458"/>
    </location>
</feature>
<feature type="compositionally biased region" description="Low complexity" evidence="1">
    <location>
        <begin position="378"/>
        <end position="417"/>
    </location>
</feature>
<protein>
    <recommendedName>
        <fullName evidence="4">PPE family protein</fullName>
    </recommendedName>
</protein>
<feature type="compositionally biased region" description="Gly residues" evidence="1">
    <location>
        <begin position="203"/>
        <end position="225"/>
    </location>
</feature>
<reference evidence="3" key="1">
    <citation type="submission" date="2016-03" db="EMBL/GenBank/DDBJ databases">
        <title>Complete genome sequence of the type strain Actinoalloteichus hymeniacidonis DSM 45092.</title>
        <authorList>
            <person name="Schaffert L."/>
            <person name="Albersmeier A."/>
            <person name="Winkler A."/>
            <person name="Kalinowski J."/>
            <person name="Zotchev S."/>
            <person name="Ruckert C."/>
        </authorList>
    </citation>
    <scope>NUCLEOTIDE SEQUENCE [LARGE SCALE GENOMIC DNA]</scope>
    <source>
        <strain evidence="3">HPA177(T) (DSM 45092(T))</strain>
    </source>
</reference>
<dbReference type="InterPro" id="IPR038332">
    <property type="entry name" value="PPE_sf"/>
</dbReference>
<dbReference type="Proteomes" id="UP000095210">
    <property type="component" value="Chromosome"/>
</dbReference>
<evidence type="ECO:0000313" key="2">
    <source>
        <dbReference type="EMBL" id="AOS66174.1"/>
    </source>
</evidence>
<feature type="compositionally biased region" description="Basic and acidic residues" evidence="1">
    <location>
        <begin position="423"/>
        <end position="434"/>
    </location>
</feature>
<dbReference type="SUPFAM" id="SSF140459">
    <property type="entry name" value="PE/PPE dimer-like"/>
    <property type="match status" value="1"/>
</dbReference>
<name>A0AAC9HVL5_9PSEU</name>
<keyword evidence="3" id="KW-1185">Reference proteome</keyword>
<dbReference type="AlphaFoldDB" id="A0AAC9HVL5"/>
<evidence type="ECO:0008006" key="4">
    <source>
        <dbReference type="Google" id="ProtNLM"/>
    </source>
</evidence>
<dbReference type="Gene3D" id="1.20.1260.20">
    <property type="entry name" value="PPE superfamily"/>
    <property type="match status" value="1"/>
</dbReference>